<dbReference type="EMBL" id="VSSQ01076113">
    <property type="protein sequence ID" value="MPN26546.1"/>
    <property type="molecule type" value="Genomic_DNA"/>
</dbReference>
<dbReference type="SUPFAM" id="SSF75217">
    <property type="entry name" value="alpha/beta knot"/>
    <property type="match status" value="1"/>
</dbReference>
<dbReference type="InterPro" id="IPR029028">
    <property type="entry name" value="Alpha/beta_knot_MTases"/>
</dbReference>
<dbReference type="InterPro" id="IPR029026">
    <property type="entry name" value="tRNA_m1G_MTases_N"/>
</dbReference>
<dbReference type="PANTHER" id="PTHR33603">
    <property type="entry name" value="METHYLTRANSFERASE"/>
    <property type="match status" value="1"/>
</dbReference>
<evidence type="ECO:0000313" key="5">
    <source>
        <dbReference type="EMBL" id="MPN26546.1"/>
    </source>
</evidence>
<name>A0A645GJY6_9ZZZZ</name>
<reference evidence="5" key="1">
    <citation type="submission" date="2019-08" db="EMBL/GenBank/DDBJ databases">
        <authorList>
            <person name="Kucharzyk K."/>
            <person name="Murdoch R.W."/>
            <person name="Higgins S."/>
            <person name="Loffler F."/>
        </authorList>
    </citation>
    <scope>NUCLEOTIDE SEQUENCE</scope>
</reference>
<dbReference type="GO" id="GO:0032259">
    <property type="term" value="P:methylation"/>
    <property type="evidence" value="ECO:0007669"/>
    <property type="project" value="UniProtKB-KW"/>
</dbReference>
<dbReference type="CDD" id="cd18081">
    <property type="entry name" value="RlmH-like"/>
    <property type="match status" value="1"/>
</dbReference>
<dbReference type="Pfam" id="PF02590">
    <property type="entry name" value="SPOUT_MTase"/>
    <property type="match status" value="1"/>
</dbReference>
<protein>
    <submittedName>
        <fullName evidence="5">Ribosomal RNA large subunit methyltransferase H</fullName>
        <ecNumber evidence="5">2.1.1.177</ecNumber>
    </submittedName>
</protein>
<dbReference type="HAMAP" id="MF_00658">
    <property type="entry name" value="23SrRNA_methyltr_H"/>
    <property type="match status" value="1"/>
</dbReference>
<dbReference type="GO" id="GO:0006364">
    <property type="term" value="P:rRNA processing"/>
    <property type="evidence" value="ECO:0007669"/>
    <property type="project" value="InterPro"/>
</dbReference>
<dbReference type="AlphaFoldDB" id="A0A645GJY6"/>
<evidence type="ECO:0000256" key="2">
    <source>
        <dbReference type="ARBA" id="ARBA00022679"/>
    </source>
</evidence>
<dbReference type="EC" id="2.1.1.177" evidence="5"/>
<dbReference type="PIRSF" id="PIRSF004505">
    <property type="entry name" value="MT_bac"/>
    <property type="match status" value="1"/>
</dbReference>
<evidence type="ECO:0000256" key="3">
    <source>
        <dbReference type="ARBA" id="ARBA00022691"/>
    </source>
</evidence>
<keyword evidence="3" id="KW-0949">S-adenosyl-L-methionine</keyword>
<accession>A0A645GJY6</accession>
<comment type="similarity">
    <text evidence="4">Belongs to the RNA methyltransferase RlmH family.</text>
</comment>
<dbReference type="GO" id="GO:0008168">
    <property type="term" value="F:methyltransferase activity"/>
    <property type="evidence" value="ECO:0007669"/>
    <property type="project" value="UniProtKB-KW"/>
</dbReference>
<comment type="caution">
    <text evidence="5">The sequence shown here is derived from an EMBL/GenBank/DDBJ whole genome shotgun (WGS) entry which is preliminary data.</text>
</comment>
<evidence type="ECO:0000256" key="1">
    <source>
        <dbReference type="ARBA" id="ARBA00022603"/>
    </source>
</evidence>
<keyword evidence="2 5" id="KW-0808">Transferase</keyword>
<dbReference type="InterPro" id="IPR003742">
    <property type="entry name" value="RlmH-like"/>
</dbReference>
<evidence type="ECO:0000256" key="4">
    <source>
        <dbReference type="ARBA" id="ARBA00038303"/>
    </source>
</evidence>
<gene>
    <name evidence="5" type="primary">rlmH_36</name>
    <name evidence="5" type="ORF">SDC9_173971</name>
</gene>
<dbReference type="PANTHER" id="PTHR33603:SF1">
    <property type="entry name" value="RIBOSOMAL RNA LARGE SUBUNIT METHYLTRANSFERASE H"/>
    <property type="match status" value="1"/>
</dbReference>
<sequence length="162" mass="17787">MIGLYFIYVGEPKDSYIREGIAEYEKRLSSCAKLRNVCVRPAPLPERPSAGDITAALEKEAFLLITELSALSGIKKIALCVEGKQMSSEELSDYISSVTISGYSGVAFVIGSSFGLSESVKSCCDLRLSFSRMTFPHSLMRLMLCEQTYRAFSIAAGGKYHK</sequence>
<proteinExistence type="inferred from homology"/>
<dbReference type="Gene3D" id="3.40.1280.10">
    <property type="match status" value="1"/>
</dbReference>
<keyword evidence="1 5" id="KW-0489">Methyltransferase</keyword>
<organism evidence="5">
    <name type="scientific">bioreactor metagenome</name>
    <dbReference type="NCBI Taxonomy" id="1076179"/>
    <lineage>
        <taxon>unclassified sequences</taxon>
        <taxon>metagenomes</taxon>
        <taxon>ecological metagenomes</taxon>
    </lineage>
</organism>